<feature type="transmembrane region" description="Helical" evidence="2">
    <location>
        <begin position="1131"/>
        <end position="1153"/>
    </location>
</feature>
<proteinExistence type="predicted"/>
<evidence type="ECO:0000256" key="2">
    <source>
        <dbReference type="SAM" id="Phobius"/>
    </source>
</evidence>
<evidence type="ECO:0000313" key="4">
    <source>
        <dbReference type="Proteomes" id="UP000070054"/>
    </source>
</evidence>
<accession>A0A135S1Z6</accession>
<feature type="compositionally biased region" description="Acidic residues" evidence="1">
    <location>
        <begin position="1281"/>
        <end position="1302"/>
    </location>
</feature>
<feature type="transmembrane region" description="Helical" evidence="2">
    <location>
        <begin position="127"/>
        <end position="145"/>
    </location>
</feature>
<dbReference type="EMBL" id="JEMN01001681">
    <property type="protein sequence ID" value="KXH29888.1"/>
    <property type="molecule type" value="Genomic_DNA"/>
</dbReference>
<feature type="compositionally biased region" description="Basic and acidic residues" evidence="1">
    <location>
        <begin position="1254"/>
        <end position="1280"/>
    </location>
</feature>
<dbReference type="PANTHER" id="PTHR37544">
    <property type="entry name" value="SPRAY-RELATED"/>
    <property type="match status" value="1"/>
</dbReference>
<keyword evidence="2" id="KW-0472">Membrane</keyword>
<organism evidence="3 4">
    <name type="scientific">Colletotrichum nymphaeae SA-01</name>
    <dbReference type="NCBI Taxonomy" id="1460502"/>
    <lineage>
        <taxon>Eukaryota</taxon>
        <taxon>Fungi</taxon>
        <taxon>Dikarya</taxon>
        <taxon>Ascomycota</taxon>
        <taxon>Pezizomycotina</taxon>
        <taxon>Sordariomycetes</taxon>
        <taxon>Hypocreomycetidae</taxon>
        <taxon>Glomerellales</taxon>
        <taxon>Glomerellaceae</taxon>
        <taxon>Colletotrichum</taxon>
        <taxon>Colletotrichum acutatum species complex</taxon>
    </lineage>
</organism>
<feature type="region of interest" description="Disordered" evidence="1">
    <location>
        <begin position="1"/>
        <end position="63"/>
    </location>
</feature>
<feature type="transmembrane region" description="Helical" evidence="2">
    <location>
        <begin position="686"/>
        <end position="711"/>
    </location>
</feature>
<dbReference type="Proteomes" id="UP000070054">
    <property type="component" value="Unassembled WGS sequence"/>
</dbReference>
<gene>
    <name evidence="3" type="ORF">CNYM01_10197</name>
</gene>
<evidence type="ECO:0000313" key="3">
    <source>
        <dbReference type="EMBL" id="KXH29888.1"/>
    </source>
</evidence>
<keyword evidence="2" id="KW-1133">Transmembrane helix</keyword>
<evidence type="ECO:0000256" key="1">
    <source>
        <dbReference type="SAM" id="MobiDB-lite"/>
    </source>
</evidence>
<keyword evidence="2" id="KW-0812">Transmembrane</keyword>
<feature type="compositionally biased region" description="Polar residues" evidence="1">
    <location>
        <begin position="1"/>
        <end position="10"/>
    </location>
</feature>
<feature type="transmembrane region" description="Helical" evidence="2">
    <location>
        <begin position="579"/>
        <end position="600"/>
    </location>
</feature>
<feature type="transmembrane region" description="Helical" evidence="2">
    <location>
        <begin position="742"/>
        <end position="766"/>
    </location>
</feature>
<dbReference type="InterPro" id="IPR021840">
    <property type="entry name" value="DUF3433"/>
</dbReference>
<protein>
    <submittedName>
        <fullName evidence="3">Uncharacterized protein</fullName>
    </submittedName>
</protein>
<comment type="caution">
    <text evidence="3">The sequence shown here is derived from an EMBL/GenBank/DDBJ whole genome shotgun (WGS) entry which is preliminary data.</text>
</comment>
<sequence length="1319" mass="148059">MPSNSKAQNLSKDRRSFQEYEPITEIDEDYARHMYSTENQDVLTNERETVRLGDSPTDPDRQHLREEGLLEHDRLMEDLSTSSPQRNPSGLASLEYLGRPAALDIAVEEKAHVDEVPTWRPTWLRPFVLATFAGLFSCAAVALLIMLCYSHKHDGLFRTGSTLTFWWKFGPTAVLTLVAGLWTRVELQSQRYMPWIDLSQEEHDDGNGYDLDYTSMMTPALLYHSLRRKHFLMFSTALVSLLLKIQVVLMPGLLHPGQAEVSGSTPVQVQDAFRAGVLWATDEDSGSEDEALSEYRSFNTYYTARAIKDYNLSYPFGLTGDAAFQLFVPRGSPNAPITVRVDGFFTDMHCLKLKTFEVKQATDPVLLDFILNFEGCLDVPVELPKTSEIIWDLSTPLNDDRPCWSLPRDNPQYVYSTGTLEFPSREISSDQNVRVVAFAAVICSPTAWTSEVEVVDNGISTELKKLEGQSQTPLDVAIWTMLDISMPITFEPSFNSSPYSSDESDFGYGPAGVWAQLQNEATDGRTGILNTTDALYDSMIGLTRKLGPIAGHYCLRHNESAEIMGHERRQVVKLKVVGWIGYSMMMLFALIVSINIFVFIRYNQCTTVWNRDPATVLGSMLFFQAHQQLIDQKTRFDEKHTDSWQYQSGSVPVTLRKLVQTAFSIVVIVIIATDVNQLLWTSLPTLIVLGVALYTASFNSALRGLFALHILSKEPCSSQQLDMTLLDMLGPRALYSATRRKAWFISLSQFLASLCAFLTTIASTLFTAEYIQERVEFKLKQQSLFGNRPLKSGEQHYWNNRVSVGSLVLQKGENLTYPENTFGDLAFPSIGNLPPSIAGLDRMAEGTHVEMYLPAATLMASCENHSQALSIVNTTDGRDVEFDVRIPVTCSNGTSDIMRYNLIGWQPSEYHGEPRIVYAQSLGFGLDEYSPCGVESSSDDDALVSAPSITQVYFWGVFDTQKYDFSLLQAWQCQYSWAKVMVSVNMISTHGKLVINHNNPPRPNRSTLVTWEPSLLVPFLDPYDDGASHVYGSAFPDVEPSLRPLDPSSQAFNILLPPYGKVSFEAFSDLEQSWDIIEALNYDRALLSAQLLNLENRLGVEEMPSEELEPLNAVLINNSAKRLVQNPTPTYLLVGILSIVGIVHTFMLFSSALRRFTQWRKGLLDMYVKGLAPDGFSSIAMMAALLDASNFAKYVPGDSYKLSKKDLYDRLSSMRFRMGWFRRESYRSLHFTIGVMDDDDFTFVGSKEDVGSKDLANEDVGRQDIDRQEIDSQKIDKQDVESQDVESPDVDNQDLGSEDALEGEERSEIEGTSRPVSPA</sequence>
<dbReference type="PANTHER" id="PTHR37544:SF1">
    <property type="entry name" value="PHOSPHORIBOSYLAMINOIMIDAZOLE-SUCCINOCARBOXAMIDE SYNTHASE"/>
    <property type="match status" value="1"/>
</dbReference>
<feature type="region of interest" description="Disordered" evidence="1">
    <location>
        <begin position="1254"/>
        <end position="1319"/>
    </location>
</feature>
<reference evidence="3 4" key="1">
    <citation type="submission" date="2014-02" db="EMBL/GenBank/DDBJ databases">
        <title>The genome sequence of Colletotrichum nymphaeae SA-01.</title>
        <authorList>
            <person name="Baroncelli R."/>
            <person name="Thon M.R."/>
        </authorList>
    </citation>
    <scope>NUCLEOTIDE SEQUENCE [LARGE SCALE GENOMIC DNA]</scope>
    <source>
        <strain evidence="3 4">SA-01</strain>
    </source>
</reference>
<name>A0A135S1Z6_9PEZI</name>
<feature type="transmembrane region" description="Helical" evidence="2">
    <location>
        <begin position="165"/>
        <end position="183"/>
    </location>
</feature>
<feature type="transmembrane region" description="Helical" evidence="2">
    <location>
        <begin position="658"/>
        <end position="680"/>
    </location>
</feature>
<keyword evidence="4" id="KW-1185">Reference proteome</keyword>
<dbReference type="OrthoDB" id="4848123at2759"/>
<dbReference type="Pfam" id="PF11915">
    <property type="entry name" value="DUF3433"/>
    <property type="match status" value="2"/>
</dbReference>
<feature type="transmembrane region" description="Helical" evidence="2">
    <location>
        <begin position="231"/>
        <end position="254"/>
    </location>
</feature>